<protein>
    <recommendedName>
        <fullName evidence="3">GST N-terminal domain-containing protein</fullName>
    </recommendedName>
</protein>
<dbReference type="Gene3D" id="3.40.30.10">
    <property type="entry name" value="Glutaredoxin"/>
    <property type="match status" value="1"/>
</dbReference>
<accession>A0A6G0RUR1</accession>
<dbReference type="Gene3D" id="1.20.1050.10">
    <property type="match status" value="1"/>
</dbReference>
<evidence type="ECO:0000313" key="2">
    <source>
        <dbReference type="Proteomes" id="UP000486351"/>
    </source>
</evidence>
<gene>
    <name evidence="1" type="ORF">PF008_g10268</name>
</gene>
<dbReference type="GO" id="GO:0004364">
    <property type="term" value="F:glutathione transferase activity"/>
    <property type="evidence" value="ECO:0007669"/>
    <property type="project" value="InterPro"/>
</dbReference>
<evidence type="ECO:0000313" key="1">
    <source>
        <dbReference type="EMBL" id="KAE9342183.1"/>
    </source>
</evidence>
<comment type="caution">
    <text evidence="1">The sequence shown here is derived from an EMBL/GenBank/DDBJ whole genome shotgun (WGS) entry which is preliminary data.</text>
</comment>
<evidence type="ECO:0008006" key="3">
    <source>
        <dbReference type="Google" id="ProtNLM"/>
    </source>
</evidence>
<proteinExistence type="predicted"/>
<dbReference type="PANTHER" id="PTHR32419">
    <property type="entry name" value="GLUTATHIONYL-HYDROQUINONE REDUCTASE"/>
    <property type="match status" value="1"/>
</dbReference>
<dbReference type="InterPro" id="IPR016639">
    <property type="entry name" value="GST_Omega/GSH"/>
</dbReference>
<dbReference type="InterPro" id="IPR036282">
    <property type="entry name" value="Glutathione-S-Trfase_C_sf"/>
</dbReference>
<dbReference type="PANTHER" id="PTHR32419:SF6">
    <property type="entry name" value="GLUTATHIONE S-TRANSFERASE OMEGA-LIKE 1-RELATED"/>
    <property type="match status" value="1"/>
</dbReference>
<reference evidence="1 2" key="1">
    <citation type="submission" date="2018-09" db="EMBL/GenBank/DDBJ databases">
        <title>Genomic investigation of the strawberry pathogen Phytophthora fragariae indicates pathogenicity is determined by transcriptional variation in three key races.</title>
        <authorList>
            <person name="Adams T.M."/>
            <person name="Armitage A.D."/>
            <person name="Sobczyk M.K."/>
            <person name="Bates H.J."/>
            <person name="Dunwell J.M."/>
            <person name="Nellist C.F."/>
            <person name="Harrison R.J."/>
        </authorList>
    </citation>
    <scope>NUCLEOTIDE SEQUENCE [LARGE SCALE GENOMIC DNA]</scope>
    <source>
        <strain evidence="1 2">NOV-77</strain>
    </source>
</reference>
<dbReference type="AlphaFoldDB" id="A0A6G0RUR1"/>
<organism evidence="1 2">
    <name type="scientific">Phytophthora fragariae</name>
    <dbReference type="NCBI Taxonomy" id="53985"/>
    <lineage>
        <taxon>Eukaryota</taxon>
        <taxon>Sar</taxon>
        <taxon>Stramenopiles</taxon>
        <taxon>Oomycota</taxon>
        <taxon>Peronosporomycetes</taxon>
        <taxon>Peronosporales</taxon>
        <taxon>Peronosporaceae</taxon>
        <taxon>Phytophthora</taxon>
    </lineage>
</organism>
<dbReference type="SUPFAM" id="SSF47616">
    <property type="entry name" value="GST C-terminal domain-like"/>
    <property type="match status" value="1"/>
</dbReference>
<dbReference type="EMBL" id="QXFY01000514">
    <property type="protein sequence ID" value="KAE9342183.1"/>
    <property type="molecule type" value="Genomic_DNA"/>
</dbReference>
<dbReference type="Proteomes" id="UP000486351">
    <property type="component" value="Unassembled WGS sequence"/>
</dbReference>
<sequence>VDPGLIVGRRCDIRSLLPKSVMSGTPHNGALFEHAVWQISLRANFATSAETNRYHLYISYACPWASRCLSALYLKRLDGIIGLSVLHPLMRRTRPDDEKDTHTGWTFVDPATTPLSGPTSFGSYSSKDCTPDPRLVREMHVRENRLLGAFALGQEDKHHRLERFRGHRAYAQQRVQWCLLSWTCTLKSSVPRSTRSTTGSTTTLATACTSAGLLGCRSSTTPLSPTYLPVWIAPRGFYRSTATSSATGSRKPTLVRFDEVYAVANKKLIEQYPNLSDSTSGSSIYQLPRMAETVNLQHVKIHYYGSHTHMNPFGIIPTGPNIDFTRPHDRDRFTNAILPAFE</sequence>
<dbReference type="GO" id="GO:0005737">
    <property type="term" value="C:cytoplasm"/>
    <property type="evidence" value="ECO:0007669"/>
    <property type="project" value="TreeGrafter"/>
</dbReference>
<name>A0A6G0RUR1_9STRA</name>
<feature type="non-terminal residue" evidence="1">
    <location>
        <position position="1"/>
    </location>
</feature>